<protein>
    <submittedName>
        <fullName evidence="2">Uncharacterized protein</fullName>
    </submittedName>
</protein>
<name>A0A914MP21_MELIC</name>
<reference evidence="2" key="1">
    <citation type="submission" date="2022-11" db="UniProtKB">
        <authorList>
            <consortium name="WormBaseParasite"/>
        </authorList>
    </citation>
    <scope>IDENTIFICATION</scope>
</reference>
<dbReference type="Proteomes" id="UP000887563">
    <property type="component" value="Unplaced"/>
</dbReference>
<organism evidence="1 2">
    <name type="scientific">Meloidogyne incognita</name>
    <name type="common">Southern root-knot nematode worm</name>
    <name type="synonym">Oxyuris incognita</name>
    <dbReference type="NCBI Taxonomy" id="6306"/>
    <lineage>
        <taxon>Eukaryota</taxon>
        <taxon>Metazoa</taxon>
        <taxon>Ecdysozoa</taxon>
        <taxon>Nematoda</taxon>
        <taxon>Chromadorea</taxon>
        <taxon>Rhabditida</taxon>
        <taxon>Tylenchina</taxon>
        <taxon>Tylenchomorpha</taxon>
        <taxon>Tylenchoidea</taxon>
        <taxon>Meloidogynidae</taxon>
        <taxon>Meloidogyninae</taxon>
        <taxon>Meloidogyne</taxon>
        <taxon>Meloidogyne incognita group</taxon>
    </lineage>
</organism>
<dbReference type="AlphaFoldDB" id="A0A914MP21"/>
<keyword evidence="1" id="KW-1185">Reference proteome</keyword>
<accession>A0A914MP21</accession>
<sequence length="123" mass="14569">MQFSSTSNNMLSRLLKNALHHRIRFSQALQTFHLELSKICFKVKFKNKNQFWQIPSIFRFHSNTHNRRDREFHNTQIVSILVGCNCSTLNEVLINTNKSSNISCRDIFNWFNITSHHENCAKN</sequence>
<dbReference type="WBParaSite" id="Minc3s01848g26726">
    <property type="protein sequence ID" value="Minc3s01848g26726"/>
    <property type="gene ID" value="Minc3s01848g26726"/>
</dbReference>
<evidence type="ECO:0000313" key="2">
    <source>
        <dbReference type="WBParaSite" id="Minc3s01848g26726"/>
    </source>
</evidence>
<proteinExistence type="predicted"/>
<evidence type="ECO:0000313" key="1">
    <source>
        <dbReference type="Proteomes" id="UP000887563"/>
    </source>
</evidence>